<name>A0A0F9R6L5_9ZZZZ</name>
<gene>
    <name evidence="1" type="ORF">LCGC14_1009970</name>
</gene>
<dbReference type="EMBL" id="LAZR01003961">
    <property type="protein sequence ID" value="KKN13073.1"/>
    <property type="molecule type" value="Genomic_DNA"/>
</dbReference>
<evidence type="ECO:0000313" key="1">
    <source>
        <dbReference type="EMBL" id="KKN13073.1"/>
    </source>
</evidence>
<reference evidence="1" key="1">
    <citation type="journal article" date="2015" name="Nature">
        <title>Complex archaea that bridge the gap between prokaryotes and eukaryotes.</title>
        <authorList>
            <person name="Spang A."/>
            <person name="Saw J.H."/>
            <person name="Jorgensen S.L."/>
            <person name="Zaremba-Niedzwiedzka K."/>
            <person name="Martijn J."/>
            <person name="Lind A.E."/>
            <person name="van Eijk R."/>
            <person name="Schleper C."/>
            <person name="Guy L."/>
            <person name="Ettema T.J."/>
        </authorList>
    </citation>
    <scope>NUCLEOTIDE SEQUENCE</scope>
</reference>
<protein>
    <submittedName>
        <fullName evidence="1">Uncharacterized protein</fullName>
    </submittedName>
</protein>
<organism evidence="1">
    <name type="scientific">marine sediment metagenome</name>
    <dbReference type="NCBI Taxonomy" id="412755"/>
    <lineage>
        <taxon>unclassified sequences</taxon>
        <taxon>metagenomes</taxon>
        <taxon>ecological metagenomes</taxon>
    </lineage>
</organism>
<dbReference type="AlphaFoldDB" id="A0A0F9R6L5"/>
<proteinExistence type="predicted"/>
<accession>A0A0F9R6L5</accession>
<sequence length="177" mass="20842">MLLVKENEMNNSWWKEYDFDFEGTPCTYYIWPNDRGVCFGERHDEILVPTFDLRYVGMSLEACMKETIQDHKKNWPNLDVYCNIVRYKGCSTCIGILCIHKKVAPTTEFAPYDNECIDCKEHIILRTDKWKIMHPSLFAGADALEDLEQFKTKVLSRQLLIDDLLKFEKSLEKSLEK</sequence>
<comment type="caution">
    <text evidence="1">The sequence shown here is derived from an EMBL/GenBank/DDBJ whole genome shotgun (WGS) entry which is preliminary data.</text>
</comment>